<protein>
    <recommendedName>
        <fullName evidence="4">Ribosome production factor 2 homolog</fullName>
    </recommendedName>
    <alternativeName>
        <fullName evidence="4">Ribosome biogenesis protein RPF2 homolog</fullName>
    </alternativeName>
</protein>
<sequence length="332" mass="37477">MAKIPKRMAKPPGPPSKKKSAAAPAKGKKEHPIIKAKRQKARVVRAVKNKEAKLVENTKQLLVLRGNKTNEAVNQLLRDLKMIKAPDAKVLSKKNELHPFDDPNSIEFLTHKNDTSLFVLGSSTKKRPNNIIFGRTFDGHIMDMLEMGFDNFKGIDDFKCKSKMAPGSKPCFLFSGAEWDSSEPYQKLKNVLVDMFRGTIVSAINLKGLDHVIVCSAAANRVLFRHYSIAFQLTTDTHPRVELDEMGPRFDLSFRRHKFGSADMMKVASKKPKECVELAPKKLKNIKRDELTGDKIGRIHLDKQDIYSMQVRRVKALRKSPGDLKKDDTTAE</sequence>
<evidence type="ECO:0000259" key="6">
    <source>
        <dbReference type="PROSITE" id="PS50833"/>
    </source>
</evidence>
<evidence type="ECO:0000256" key="2">
    <source>
        <dbReference type="ARBA" id="ARBA00010782"/>
    </source>
</evidence>
<dbReference type="InterPro" id="IPR039770">
    <property type="entry name" value="Rpf2"/>
</dbReference>
<accession>A0A6A4ZY04</accession>
<evidence type="ECO:0000313" key="7">
    <source>
        <dbReference type="EMBL" id="KAF0718213.1"/>
    </source>
</evidence>
<keyword evidence="3 4" id="KW-0539">Nucleus</keyword>
<proteinExistence type="inferred from homology"/>
<comment type="caution">
    <text evidence="7">The sequence shown here is derived from an EMBL/GenBank/DDBJ whole genome shotgun (WGS) entry which is preliminary data.</text>
</comment>
<dbReference type="SMART" id="SM00879">
    <property type="entry name" value="Brix"/>
    <property type="match status" value="1"/>
</dbReference>
<dbReference type="GO" id="GO:0019843">
    <property type="term" value="F:rRNA binding"/>
    <property type="evidence" value="ECO:0007669"/>
    <property type="project" value="UniProtKB-UniRule"/>
</dbReference>
<feature type="compositionally biased region" description="Basic residues" evidence="5">
    <location>
        <begin position="16"/>
        <end position="39"/>
    </location>
</feature>
<evidence type="ECO:0000256" key="3">
    <source>
        <dbReference type="ARBA" id="ARBA00023242"/>
    </source>
</evidence>
<evidence type="ECO:0000256" key="5">
    <source>
        <dbReference type="SAM" id="MobiDB-lite"/>
    </source>
</evidence>
<dbReference type="PANTHER" id="PTHR12728">
    <property type="entry name" value="BRIX DOMAIN CONTAINING PROTEIN"/>
    <property type="match status" value="1"/>
</dbReference>
<dbReference type="VEuPathDB" id="FungiDB:H257_06227"/>
<feature type="domain" description="Brix" evidence="6">
    <location>
        <begin position="59"/>
        <end position="263"/>
    </location>
</feature>
<feature type="region of interest" description="Disordered" evidence="5">
    <location>
        <begin position="1"/>
        <end position="39"/>
    </location>
</feature>
<dbReference type="Proteomes" id="UP000469452">
    <property type="component" value="Unassembled WGS sequence"/>
</dbReference>
<dbReference type="GO" id="GO:0005730">
    <property type="term" value="C:nucleolus"/>
    <property type="evidence" value="ECO:0007669"/>
    <property type="project" value="UniProtKB-SubCell"/>
</dbReference>
<dbReference type="Pfam" id="PF04427">
    <property type="entry name" value="Brix"/>
    <property type="match status" value="1"/>
</dbReference>
<name>A0A6A4ZY04_APHAT</name>
<evidence type="ECO:0000313" key="8">
    <source>
        <dbReference type="Proteomes" id="UP000469452"/>
    </source>
</evidence>
<comment type="subcellular location">
    <subcellularLocation>
        <location evidence="1 4">Nucleus</location>
        <location evidence="1 4">Nucleolus</location>
    </subcellularLocation>
</comment>
<dbReference type="PROSITE" id="PS50833">
    <property type="entry name" value="BRIX"/>
    <property type="match status" value="1"/>
</dbReference>
<gene>
    <name evidence="7" type="ORF">AaE_010694</name>
</gene>
<dbReference type="GO" id="GO:0000027">
    <property type="term" value="P:ribosomal large subunit assembly"/>
    <property type="evidence" value="ECO:0007669"/>
    <property type="project" value="InterPro"/>
</dbReference>
<dbReference type="EMBL" id="VJMI01016547">
    <property type="protein sequence ID" value="KAF0718213.1"/>
    <property type="molecule type" value="Genomic_DNA"/>
</dbReference>
<evidence type="ECO:0000256" key="4">
    <source>
        <dbReference type="RuleBase" id="RU367086"/>
    </source>
</evidence>
<comment type="similarity">
    <text evidence="2 4">Belongs to the RPF2 family.</text>
</comment>
<evidence type="ECO:0000256" key="1">
    <source>
        <dbReference type="ARBA" id="ARBA00004604"/>
    </source>
</evidence>
<dbReference type="InterPro" id="IPR007109">
    <property type="entry name" value="Brix"/>
</dbReference>
<dbReference type="GO" id="GO:0000463">
    <property type="term" value="P:maturation of LSU-rRNA from tricistronic rRNA transcript (SSU-rRNA, 5.8S rRNA, LSU-rRNA)"/>
    <property type="evidence" value="ECO:0007669"/>
    <property type="project" value="TreeGrafter"/>
</dbReference>
<dbReference type="PANTHER" id="PTHR12728:SF0">
    <property type="entry name" value="RIBOSOME PRODUCTION FACTOR 2 HOMOLOG"/>
    <property type="match status" value="1"/>
</dbReference>
<dbReference type="AlphaFoldDB" id="A0A6A4ZY04"/>
<reference evidence="7 8" key="1">
    <citation type="submission" date="2019-06" db="EMBL/GenBank/DDBJ databases">
        <title>Genomics analysis of Aphanomyces spp. identifies a new class of oomycete effector associated with host adaptation.</title>
        <authorList>
            <person name="Gaulin E."/>
        </authorList>
    </citation>
    <scope>NUCLEOTIDE SEQUENCE [LARGE SCALE GENOMIC DNA]</scope>
    <source>
        <strain evidence="7 8">E</strain>
    </source>
</reference>
<organism evidence="7 8">
    <name type="scientific">Aphanomyces astaci</name>
    <name type="common">Crayfish plague agent</name>
    <dbReference type="NCBI Taxonomy" id="112090"/>
    <lineage>
        <taxon>Eukaryota</taxon>
        <taxon>Sar</taxon>
        <taxon>Stramenopiles</taxon>
        <taxon>Oomycota</taxon>
        <taxon>Saprolegniomycetes</taxon>
        <taxon>Saprolegniales</taxon>
        <taxon>Verrucalvaceae</taxon>
        <taxon>Aphanomyces</taxon>
    </lineage>
</organism>